<evidence type="ECO:0000313" key="1">
    <source>
        <dbReference type="EnsemblMetazoa" id="PPA31637.1"/>
    </source>
</evidence>
<keyword evidence="2" id="KW-1185">Reference proteome</keyword>
<dbReference type="InterPro" id="IPR003609">
    <property type="entry name" value="Pan_app"/>
</dbReference>
<organism evidence="1 2">
    <name type="scientific">Pristionchus pacificus</name>
    <name type="common">Parasitic nematode worm</name>
    <dbReference type="NCBI Taxonomy" id="54126"/>
    <lineage>
        <taxon>Eukaryota</taxon>
        <taxon>Metazoa</taxon>
        <taxon>Ecdysozoa</taxon>
        <taxon>Nematoda</taxon>
        <taxon>Chromadorea</taxon>
        <taxon>Rhabditida</taxon>
        <taxon>Rhabditina</taxon>
        <taxon>Diplogasteromorpha</taxon>
        <taxon>Diplogasteroidea</taxon>
        <taxon>Neodiplogasteridae</taxon>
        <taxon>Pristionchus</taxon>
    </lineage>
</organism>
<dbReference type="EnsemblMetazoa" id="PPA31637.1">
    <property type="protein sequence ID" value="PPA31637.1"/>
    <property type="gene ID" value="WBGene00204501"/>
</dbReference>
<reference evidence="2" key="1">
    <citation type="journal article" date="2008" name="Nat. Genet.">
        <title>The Pristionchus pacificus genome provides a unique perspective on nematode lifestyle and parasitism.</title>
        <authorList>
            <person name="Dieterich C."/>
            <person name="Clifton S.W."/>
            <person name="Schuster L.N."/>
            <person name="Chinwalla A."/>
            <person name="Delehaunty K."/>
            <person name="Dinkelacker I."/>
            <person name="Fulton L."/>
            <person name="Fulton R."/>
            <person name="Godfrey J."/>
            <person name="Minx P."/>
            <person name="Mitreva M."/>
            <person name="Roeseler W."/>
            <person name="Tian H."/>
            <person name="Witte H."/>
            <person name="Yang S.P."/>
            <person name="Wilson R.K."/>
            <person name="Sommer R.J."/>
        </authorList>
    </citation>
    <scope>NUCLEOTIDE SEQUENCE [LARGE SCALE GENOMIC DNA]</scope>
    <source>
        <strain evidence="2">PS312</strain>
    </source>
</reference>
<sequence length="311" mass="34652">MTSSLGNSEMEKDTALKEYFRSIMRLTSAAFFLSTFYGAVAELCFTRVDSLVRRDALDVAPATSQLECNIRCVNMPGCDACMYYAVSGRCTLLGEARAPPPGQCPVQYTCYEKTFSACPVRSPPTVDRGYTTGACTNDTQIVGPPSIRTTLPCGQAIPFPQRWIIDAILHDGTHYVFANDRTALIDWDPNIGSWFYKISKRNYYFKCATCVAPPKEALAPECECAPIPNVQLAPAGFVKLTEKSLDTYMVCRQFALLYLMHGMDATGNPQKIVQPPNEQNNVACRMGAWLHRKPAPYTEERLLDLTCLWML</sequence>
<protein>
    <submittedName>
        <fullName evidence="1">Uncharacterized protein</fullName>
    </submittedName>
</protein>
<proteinExistence type="predicted"/>
<reference evidence="1" key="2">
    <citation type="submission" date="2022-06" db="UniProtKB">
        <authorList>
            <consortium name="EnsemblMetazoa"/>
        </authorList>
    </citation>
    <scope>IDENTIFICATION</scope>
    <source>
        <strain evidence="1">PS312</strain>
    </source>
</reference>
<dbReference type="Pfam" id="PF00024">
    <property type="entry name" value="PAN_1"/>
    <property type="match status" value="1"/>
</dbReference>
<dbReference type="Proteomes" id="UP000005239">
    <property type="component" value="Unassembled WGS sequence"/>
</dbReference>
<evidence type="ECO:0000313" key="2">
    <source>
        <dbReference type="Proteomes" id="UP000005239"/>
    </source>
</evidence>
<dbReference type="AlphaFoldDB" id="A0A2A6CPD2"/>
<accession>A0A2A6CPD2</accession>
<name>A0A2A6CPD2_PRIPA</name>
<gene>
    <name evidence="1" type="primary">WBGene00204501</name>
</gene>
<accession>A0A8R1YP69</accession>